<name>A8RFP3_9FIRM</name>
<proteinExistence type="predicted"/>
<dbReference type="STRING" id="428127.EUBDOL_02304"/>
<dbReference type="HOGENOM" id="CLU_3270191_0_0_9"/>
<gene>
    <name evidence="1" type="ORF">EUBDOL_02304</name>
</gene>
<sequence>MLKGAAIKIEIMIPISGIQLKSIETLLSKRTIKVKPARYDQ</sequence>
<dbReference type="AlphaFoldDB" id="A8RFP3"/>
<reference evidence="1 2" key="2">
    <citation type="submission" date="2007-09" db="EMBL/GenBank/DDBJ databases">
        <authorList>
            <person name="Fulton L."/>
            <person name="Clifton S."/>
            <person name="Fulton B."/>
            <person name="Xu J."/>
            <person name="Minx P."/>
            <person name="Pepin K.H."/>
            <person name="Johnson M."/>
            <person name="Thiruvilangam P."/>
            <person name="Bhonagiri V."/>
            <person name="Nash W.E."/>
            <person name="Mardis E.R."/>
            <person name="Wilson R.K."/>
        </authorList>
    </citation>
    <scope>NUCLEOTIDE SEQUENCE [LARGE SCALE GENOMIC DNA]</scope>
    <source>
        <strain evidence="1 2">DSM 3991</strain>
    </source>
</reference>
<accession>A8RFP3</accession>
<reference evidence="1 2" key="1">
    <citation type="submission" date="2007-09" db="EMBL/GenBank/DDBJ databases">
        <title>Draft genome sequence of Eubacterium dolichum (DSM 3991).</title>
        <authorList>
            <person name="Sudarsanam P."/>
            <person name="Ley R."/>
            <person name="Guruge J."/>
            <person name="Turnbaugh P.J."/>
            <person name="Mahowald M."/>
            <person name="Liep D."/>
            <person name="Gordon J."/>
        </authorList>
    </citation>
    <scope>NUCLEOTIDE SEQUENCE [LARGE SCALE GENOMIC DNA]</scope>
    <source>
        <strain evidence="1 2">DSM 3991</strain>
    </source>
</reference>
<comment type="caution">
    <text evidence="1">The sequence shown here is derived from an EMBL/GenBank/DDBJ whole genome shotgun (WGS) entry which is preliminary data.</text>
</comment>
<evidence type="ECO:0000313" key="1">
    <source>
        <dbReference type="EMBL" id="EDP10290.1"/>
    </source>
</evidence>
<protein>
    <submittedName>
        <fullName evidence="1">Uncharacterized protein</fullName>
    </submittedName>
</protein>
<organism evidence="1 2">
    <name type="scientific">Amedibacillus dolichus DSM 3991</name>
    <dbReference type="NCBI Taxonomy" id="428127"/>
    <lineage>
        <taxon>Bacteria</taxon>
        <taxon>Bacillati</taxon>
        <taxon>Bacillota</taxon>
        <taxon>Erysipelotrichia</taxon>
        <taxon>Erysipelotrichales</taxon>
        <taxon>Erysipelotrichaceae</taxon>
        <taxon>Amedibacillus</taxon>
    </lineage>
</organism>
<dbReference type="EMBL" id="ABAW02000025">
    <property type="protein sequence ID" value="EDP10290.1"/>
    <property type="molecule type" value="Genomic_DNA"/>
</dbReference>
<evidence type="ECO:0000313" key="2">
    <source>
        <dbReference type="Proteomes" id="UP000004090"/>
    </source>
</evidence>
<dbReference type="Proteomes" id="UP000004090">
    <property type="component" value="Unassembled WGS sequence"/>
</dbReference>